<evidence type="ECO:0000259" key="1">
    <source>
        <dbReference type="Pfam" id="PF05292"/>
    </source>
</evidence>
<reference evidence="3 4" key="1">
    <citation type="submission" date="2020-07" db="EMBL/GenBank/DDBJ databases">
        <title>Halophilic bacteria isolated from french cheeses.</title>
        <authorList>
            <person name="Kothe C.I."/>
            <person name="Farah-Kraiem B."/>
            <person name="Renault P."/>
            <person name="Dridi B."/>
        </authorList>
    </citation>
    <scope>NUCLEOTIDE SEQUENCE [LARGE SCALE GENOMIC DNA]</scope>
    <source>
        <strain evidence="3 4">FME1</strain>
    </source>
</reference>
<feature type="domain" description="Malonyl-CoA decarboxylase N-terminal" evidence="2">
    <location>
        <begin position="81"/>
        <end position="164"/>
    </location>
</feature>
<comment type="caution">
    <text evidence="3">The sequence shown here is derived from an EMBL/GenBank/DDBJ whole genome shotgun (WGS) entry which is preliminary data.</text>
</comment>
<accession>A0ABR9EWN2</accession>
<dbReference type="Gene3D" id="1.20.140.90">
    <property type="entry name" value="Malonyl-CoA decarboxylase, oligemerization domain"/>
    <property type="match status" value="1"/>
</dbReference>
<proteinExistence type="predicted"/>
<dbReference type="PANTHER" id="PTHR28641">
    <property type="match status" value="1"/>
</dbReference>
<dbReference type="PANTHER" id="PTHR28641:SF1">
    <property type="entry name" value="MALONYL-COA DECARBOXYLASE, MITOCHONDRIAL"/>
    <property type="match status" value="1"/>
</dbReference>
<feature type="domain" description="Malonyl-CoA decarboxylase C-terminal" evidence="1">
    <location>
        <begin position="167"/>
        <end position="422"/>
    </location>
</feature>
<name>A0ABR9EWN2_9GAMM</name>
<evidence type="ECO:0000259" key="2">
    <source>
        <dbReference type="Pfam" id="PF17408"/>
    </source>
</evidence>
<gene>
    <name evidence="3" type="ORF">EI168_00670</name>
</gene>
<evidence type="ECO:0000313" key="3">
    <source>
        <dbReference type="EMBL" id="MBE0398624.1"/>
    </source>
</evidence>
<dbReference type="Pfam" id="PF17408">
    <property type="entry name" value="MCD_N"/>
    <property type="match status" value="1"/>
</dbReference>
<evidence type="ECO:0000313" key="4">
    <source>
        <dbReference type="Proteomes" id="UP001645039"/>
    </source>
</evidence>
<dbReference type="InterPro" id="IPR007956">
    <property type="entry name" value="Malonyl_CoA_deC_C"/>
</dbReference>
<protein>
    <submittedName>
        <fullName evidence="3">Malonyl-CoA decarboxylase</fullName>
    </submittedName>
</protein>
<dbReference type="Proteomes" id="UP001645039">
    <property type="component" value="Unassembled WGS sequence"/>
</dbReference>
<dbReference type="EMBL" id="RRZD01000001">
    <property type="protein sequence ID" value="MBE0398624.1"/>
    <property type="molecule type" value="Genomic_DNA"/>
</dbReference>
<organism evidence="3 4">
    <name type="scientific">Halomonas casei</name>
    <dbReference type="NCBI Taxonomy" id="2742613"/>
    <lineage>
        <taxon>Bacteria</taxon>
        <taxon>Pseudomonadati</taxon>
        <taxon>Pseudomonadota</taxon>
        <taxon>Gammaproteobacteria</taxon>
        <taxon>Oceanospirillales</taxon>
        <taxon>Halomonadaceae</taxon>
        <taxon>Halomonas</taxon>
    </lineage>
</organism>
<dbReference type="InterPro" id="IPR038351">
    <property type="entry name" value="MCD_N_sf"/>
</dbReference>
<dbReference type="InterPro" id="IPR042303">
    <property type="entry name" value="Malonyl_CoA_deC_C_sf"/>
</dbReference>
<dbReference type="RefSeq" id="WP_096277719.1">
    <property type="nucleotide sequence ID" value="NZ_CBCSBM010000003.1"/>
</dbReference>
<sequence>MNMMFLQELFNNITQRDALLRRRQPETLTPDHRQLVKACQALLESDGEASSIALASRALAIYQRLSDAEKSSFFARLSADFAAEPGPIDAAYASYHEARDNDSLQRLFEACEPRRQELFRRLNLASDGTFELVKMREDLLRLLREQPELAAIDDDFGHLFGSWFNRGFLMLKRIDWNTPASILEKIIRYEAVHEIQDWNDLRRRLDARDRRCFAFFHPAIGDEPLIFVEVALHKGLPSRIQPILSGEVSGEMSGEKPGNKKGLNDPDDADTAAFFGISNCQTGLRGISFGNFLIKQVVQELSQELPQLKYFVTLSPVPGFAQWLQAQRDDEQLPQPLRQTLKALEKPAWHQDKAHEEQLKAAIRPLAARYLVDEKNSHGLPLNPVARFHLGNGAELHRINWLGDTSVKGFQQGAGLMVNYLYVLDDIEHNHENYTAKATVACSNEVRDLARRARKLAKGETTK</sequence>
<dbReference type="Pfam" id="PF05292">
    <property type="entry name" value="MCD"/>
    <property type="match status" value="1"/>
</dbReference>
<dbReference type="Gene3D" id="3.40.630.150">
    <property type="entry name" value="Malonyl-CoA decarboxylase, catalytic domain"/>
    <property type="match status" value="1"/>
</dbReference>
<dbReference type="InterPro" id="IPR038917">
    <property type="entry name" value="Malonyl_CoA_deC"/>
</dbReference>
<dbReference type="InterPro" id="IPR035372">
    <property type="entry name" value="MCD_N"/>
</dbReference>
<keyword evidence="4" id="KW-1185">Reference proteome</keyword>